<feature type="region of interest" description="Disordered" evidence="2">
    <location>
        <begin position="66"/>
        <end position="145"/>
    </location>
</feature>
<keyword evidence="1" id="KW-0175">Coiled coil</keyword>
<gene>
    <name evidence="3" type="ORF">MSAN_00339200</name>
</gene>
<name>A0A8H7DKF9_9AGAR</name>
<feature type="compositionally biased region" description="Low complexity" evidence="2">
    <location>
        <begin position="68"/>
        <end position="113"/>
    </location>
</feature>
<proteinExistence type="predicted"/>
<evidence type="ECO:0000313" key="4">
    <source>
        <dbReference type="Proteomes" id="UP000623467"/>
    </source>
</evidence>
<evidence type="ECO:0000256" key="1">
    <source>
        <dbReference type="SAM" id="Coils"/>
    </source>
</evidence>
<feature type="compositionally biased region" description="Low complexity" evidence="2">
    <location>
        <begin position="122"/>
        <end position="133"/>
    </location>
</feature>
<dbReference type="Proteomes" id="UP000623467">
    <property type="component" value="Unassembled WGS sequence"/>
</dbReference>
<protein>
    <submittedName>
        <fullName evidence="3">Uncharacterized protein</fullName>
    </submittedName>
</protein>
<comment type="caution">
    <text evidence="3">The sequence shown here is derived from an EMBL/GenBank/DDBJ whole genome shotgun (WGS) entry which is preliminary data.</text>
</comment>
<dbReference type="EMBL" id="JACAZH010000002">
    <property type="protein sequence ID" value="KAF7374546.1"/>
    <property type="molecule type" value="Genomic_DNA"/>
</dbReference>
<reference evidence="3" key="1">
    <citation type="submission" date="2020-05" db="EMBL/GenBank/DDBJ databases">
        <title>Mycena genomes resolve the evolution of fungal bioluminescence.</title>
        <authorList>
            <person name="Tsai I.J."/>
        </authorList>
    </citation>
    <scope>NUCLEOTIDE SEQUENCE</scope>
    <source>
        <strain evidence="3">160909Yilan</strain>
    </source>
</reference>
<feature type="compositionally biased region" description="Pro residues" evidence="2">
    <location>
        <begin position="7"/>
        <end position="19"/>
    </location>
</feature>
<evidence type="ECO:0000313" key="3">
    <source>
        <dbReference type="EMBL" id="KAF7374546.1"/>
    </source>
</evidence>
<evidence type="ECO:0000256" key="2">
    <source>
        <dbReference type="SAM" id="MobiDB-lite"/>
    </source>
</evidence>
<organism evidence="3 4">
    <name type="scientific">Mycena sanguinolenta</name>
    <dbReference type="NCBI Taxonomy" id="230812"/>
    <lineage>
        <taxon>Eukaryota</taxon>
        <taxon>Fungi</taxon>
        <taxon>Dikarya</taxon>
        <taxon>Basidiomycota</taxon>
        <taxon>Agaricomycotina</taxon>
        <taxon>Agaricomycetes</taxon>
        <taxon>Agaricomycetidae</taxon>
        <taxon>Agaricales</taxon>
        <taxon>Marasmiineae</taxon>
        <taxon>Mycenaceae</taxon>
        <taxon>Mycena</taxon>
    </lineage>
</organism>
<feature type="region of interest" description="Disordered" evidence="2">
    <location>
        <begin position="1"/>
        <end position="54"/>
    </location>
</feature>
<dbReference type="AlphaFoldDB" id="A0A8H7DKF9"/>
<feature type="coiled-coil region" evidence="1">
    <location>
        <begin position="146"/>
        <end position="184"/>
    </location>
</feature>
<feature type="compositionally biased region" description="Polar residues" evidence="2">
    <location>
        <begin position="24"/>
        <end position="39"/>
    </location>
</feature>
<accession>A0A8H7DKF9</accession>
<keyword evidence="4" id="KW-1185">Reference proteome</keyword>
<sequence length="188" mass="19880">MPLFHSTPPPPPPKSPEPAPRASFLSSLRRTPASSTSGLSEYHSAVEPADDAQSVRSGFFFGRRRSAESLASHASATTTTTTRTTGSGHSRFSSNSRNASTPPTSPASPTSPSIKSGKSGNTLLTTTLLRRTPLPNPERDPTVRAARTKIAQAARAEEEADAAIKRAQESVREAMESVRVLEGEAGNE</sequence>